<protein>
    <recommendedName>
        <fullName evidence="3">Tyr recombinase domain-containing protein</fullName>
    </recommendedName>
</protein>
<dbReference type="InterPro" id="IPR050090">
    <property type="entry name" value="Tyrosine_recombinase_XerCD"/>
</dbReference>
<dbReference type="InterPro" id="IPR002104">
    <property type="entry name" value="Integrase_catalytic"/>
</dbReference>
<dbReference type="Pfam" id="PF00589">
    <property type="entry name" value="Phage_integrase"/>
    <property type="match status" value="1"/>
</dbReference>
<dbReference type="InterPro" id="IPR011010">
    <property type="entry name" value="DNA_brk_join_enz"/>
</dbReference>
<keyword evidence="2" id="KW-0233">DNA recombination</keyword>
<dbReference type="Proteomes" id="UP000075613">
    <property type="component" value="Unassembled WGS sequence"/>
</dbReference>
<dbReference type="PANTHER" id="PTHR30349">
    <property type="entry name" value="PHAGE INTEGRASE-RELATED"/>
    <property type="match status" value="1"/>
</dbReference>
<name>A0A149PNE5_9BURK</name>
<dbReference type="STRING" id="1399968.CI15_19010"/>
<evidence type="ECO:0000313" key="4">
    <source>
        <dbReference type="EMBL" id="KXU86528.1"/>
    </source>
</evidence>
<dbReference type="SUPFAM" id="SSF56349">
    <property type="entry name" value="DNA breaking-rejoining enzymes"/>
    <property type="match status" value="1"/>
</dbReference>
<sequence length="305" mass="34594">MTEQEAAIAKRVADICTVETQQRIAAQCDQKYRVFGDLMRRYLEEVTPHKTACGEEAIRMRGLLKQSIADCPLEGLTGVRVAQWRDERMQRVSGSTMNRDKSLLGHVIEIARGEWDMDFKTNPFQRVRGAPQGLPRERRLSRAEETALMDACEATKNPYVLPIIVLALETAMRRSEIVGLEWERVHLKEPSIQLTRTKTGRSRGVALSSRAVSTLLTLRPPHDDPKGAVFPGLTPNALKLAFRRAVERAGIIDFHFHDLRHEATSRLFEKGLSVMDVASITGHQDIRMLHRYTHLQVRDLARKLG</sequence>
<evidence type="ECO:0000313" key="5">
    <source>
        <dbReference type="Proteomes" id="UP000075613"/>
    </source>
</evidence>
<comment type="caution">
    <text evidence="4">The sequence shown here is derived from an EMBL/GenBank/DDBJ whole genome shotgun (WGS) entry which is preliminary data.</text>
</comment>
<evidence type="ECO:0000256" key="2">
    <source>
        <dbReference type="ARBA" id="ARBA00023172"/>
    </source>
</evidence>
<proteinExistence type="predicted"/>
<dbReference type="Gene3D" id="1.10.443.10">
    <property type="entry name" value="Intergrase catalytic core"/>
    <property type="match status" value="1"/>
</dbReference>
<dbReference type="PROSITE" id="PS51898">
    <property type="entry name" value="TYR_RECOMBINASE"/>
    <property type="match status" value="1"/>
</dbReference>
<organism evidence="4 5">
    <name type="scientific">Paraburkholderia monticola</name>
    <dbReference type="NCBI Taxonomy" id="1399968"/>
    <lineage>
        <taxon>Bacteria</taxon>
        <taxon>Pseudomonadati</taxon>
        <taxon>Pseudomonadota</taxon>
        <taxon>Betaproteobacteria</taxon>
        <taxon>Burkholderiales</taxon>
        <taxon>Burkholderiaceae</taxon>
        <taxon>Paraburkholderia</taxon>
    </lineage>
</organism>
<feature type="domain" description="Tyr recombinase" evidence="3">
    <location>
        <begin position="135"/>
        <end position="305"/>
    </location>
</feature>
<dbReference type="GO" id="GO:0006310">
    <property type="term" value="P:DNA recombination"/>
    <property type="evidence" value="ECO:0007669"/>
    <property type="project" value="UniProtKB-KW"/>
</dbReference>
<dbReference type="GO" id="GO:0015074">
    <property type="term" value="P:DNA integration"/>
    <property type="evidence" value="ECO:0007669"/>
    <property type="project" value="UniProtKB-KW"/>
</dbReference>
<dbReference type="EMBL" id="LRBG01000022">
    <property type="protein sequence ID" value="KXU86528.1"/>
    <property type="molecule type" value="Genomic_DNA"/>
</dbReference>
<dbReference type="GO" id="GO:0003677">
    <property type="term" value="F:DNA binding"/>
    <property type="evidence" value="ECO:0007669"/>
    <property type="project" value="InterPro"/>
</dbReference>
<dbReference type="InterPro" id="IPR013762">
    <property type="entry name" value="Integrase-like_cat_sf"/>
</dbReference>
<keyword evidence="1" id="KW-0229">DNA integration</keyword>
<reference evidence="4 5" key="1">
    <citation type="journal article" date="2015" name="Int. J. Syst. Evol. Microbiol.">
        <title>Burkholderia monticola sp. nov., isolated from mountain soil.</title>
        <authorList>
            <person name="Baek I."/>
            <person name="Seo B."/>
            <person name="Lee I."/>
            <person name="Yi H."/>
            <person name="Chun J."/>
        </authorList>
    </citation>
    <scope>NUCLEOTIDE SEQUENCE [LARGE SCALE GENOMIC DNA]</scope>
    <source>
        <strain evidence="4 5">JC2948</strain>
    </source>
</reference>
<dbReference type="CDD" id="cd00796">
    <property type="entry name" value="INT_Rci_Hp1_C"/>
    <property type="match status" value="1"/>
</dbReference>
<dbReference type="AlphaFoldDB" id="A0A149PNE5"/>
<dbReference type="PANTHER" id="PTHR30349:SF94">
    <property type="entry name" value="INTEGRASE_RECOMBINASE HI_1414-RELATED"/>
    <property type="match status" value="1"/>
</dbReference>
<evidence type="ECO:0000259" key="3">
    <source>
        <dbReference type="PROSITE" id="PS51898"/>
    </source>
</evidence>
<keyword evidence="5" id="KW-1185">Reference proteome</keyword>
<evidence type="ECO:0000256" key="1">
    <source>
        <dbReference type="ARBA" id="ARBA00022908"/>
    </source>
</evidence>
<gene>
    <name evidence="4" type="ORF">CI15_19010</name>
</gene>
<accession>A0A149PNE5</accession>